<evidence type="ECO:0000256" key="1">
    <source>
        <dbReference type="SAM" id="MobiDB-lite"/>
    </source>
</evidence>
<reference evidence="2" key="1">
    <citation type="journal article" date="2023" name="Science">
        <title>Genome structures resolve the early diversification of teleost fishes.</title>
        <authorList>
            <person name="Parey E."/>
            <person name="Louis A."/>
            <person name="Montfort J."/>
            <person name="Bouchez O."/>
            <person name="Roques C."/>
            <person name="Iampietro C."/>
            <person name="Lluch J."/>
            <person name="Castinel A."/>
            <person name="Donnadieu C."/>
            <person name="Desvignes T."/>
            <person name="Floi Bucao C."/>
            <person name="Jouanno E."/>
            <person name="Wen M."/>
            <person name="Mejri S."/>
            <person name="Dirks R."/>
            <person name="Jansen H."/>
            <person name="Henkel C."/>
            <person name="Chen W.J."/>
            <person name="Zahm M."/>
            <person name="Cabau C."/>
            <person name="Klopp C."/>
            <person name="Thompson A.W."/>
            <person name="Robinson-Rechavi M."/>
            <person name="Braasch I."/>
            <person name="Lecointre G."/>
            <person name="Bobe J."/>
            <person name="Postlethwait J.H."/>
            <person name="Berthelot C."/>
            <person name="Roest Crollius H."/>
            <person name="Guiguen Y."/>
        </authorList>
    </citation>
    <scope>NUCLEOTIDE SEQUENCE</scope>
    <source>
        <strain evidence="2">NC1722</strain>
    </source>
</reference>
<evidence type="ECO:0000313" key="3">
    <source>
        <dbReference type="Proteomes" id="UP001221898"/>
    </source>
</evidence>
<keyword evidence="3" id="KW-1185">Reference proteome</keyword>
<comment type="caution">
    <text evidence="2">The sequence shown here is derived from an EMBL/GenBank/DDBJ whole genome shotgun (WGS) entry which is preliminary data.</text>
</comment>
<name>A0AAD7T402_9TELE</name>
<feature type="region of interest" description="Disordered" evidence="1">
    <location>
        <begin position="1"/>
        <end position="38"/>
    </location>
</feature>
<organism evidence="2 3">
    <name type="scientific">Aldrovandia affinis</name>
    <dbReference type="NCBI Taxonomy" id="143900"/>
    <lineage>
        <taxon>Eukaryota</taxon>
        <taxon>Metazoa</taxon>
        <taxon>Chordata</taxon>
        <taxon>Craniata</taxon>
        <taxon>Vertebrata</taxon>
        <taxon>Euteleostomi</taxon>
        <taxon>Actinopterygii</taxon>
        <taxon>Neopterygii</taxon>
        <taxon>Teleostei</taxon>
        <taxon>Notacanthiformes</taxon>
        <taxon>Halosauridae</taxon>
        <taxon>Aldrovandia</taxon>
    </lineage>
</organism>
<dbReference type="EMBL" id="JAINUG010000014">
    <property type="protein sequence ID" value="KAJ8414005.1"/>
    <property type="molecule type" value="Genomic_DNA"/>
</dbReference>
<feature type="compositionally biased region" description="Basic residues" evidence="1">
    <location>
        <begin position="25"/>
        <end position="38"/>
    </location>
</feature>
<protein>
    <submittedName>
        <fullName evidence="2">Uncharacterized protein</fullName>
    </submittedName>
</protein>
<proteinExistence type="predicted"/>
<gene>
    <name evidence="2" type="ORF">AAFF_G00066030</name>
</gene>
<evidence type="ECO:0000313" key="2">
    <source>
        <dbReference type="EMBL" id="KAJ8414005.1"/>
    </source>
</evidence>
<sequence>MKSSPAVSRERHRHSLPASQGGSRHTFHPRPPAPHRHRAVAGHATFPTRHCRDVTPAQCCPAGDRGSCRAAPIFSQISVALGEVNAAGIGQCCCGTSHRDPAGPRPSECLLQPVLGCPTMTDSLPASSFLPALEIGRRRESGLGAARHRRSKNNPA</sequence>
<dbReference type="AlphaFoldDB" id="A0AAD7T402"/>
<accession>A0AAD7T402</accession>
<dbReference type="Proteomes" id="UP001221898">
    <property type="component" value="Unassembled WGS sequence"/>
</dbReference>